<feature type="chain" id="PRO_5002052636" evidence="5">
    <location>
        <begin position="19"/>
        <end position="249"/>
    </location>
</feature>
<dbReference type="InterPro" id="IPR018143">
    <property type="entry name" value="Folate_rcpt-like"/>
</dbReference>
<dbReference type="AlphaFoldDB" id="A0A0A9Z6L0"/>
<proteinExistence type="inferred from homology"/>
<keyword evidence="2 5" id="KW-0732">Signal</keyword>
<protein>
    <submittedName>
        <fullName evidence="7">Folate receptor beta</fullName>
    </submittedName>
</protein>
<feature type="domain" description="Folate receptor-like" evidence="6">
    <location>
        <begin position="36"/>
        <end position="196"/>
    </location>
</feature>
<evidence type="ECO:0000256" key="5">
    <source>
        <dbReference type="SAM" id="SignalP"/>
    </source>
</evidence>
<sequence>MNFSVWTMFVTMVIGASSTEVPKDTCSSLEGSNRLQVPLKMTDNNSECGKLFGDNSCCSDETAKNIEKENNTFNNFFRRVIIQPASHEKCDDVFEHLACLFECSPKLKNVNSTREIPLCKSTCELLYGACKDALTCTGDWGTAMNNKTFDCENHRDNKSPYEKDLLREKVKSAEEFCTKLRESQYINVTTSEVECFNLKTGKYLEPKELEMSYIFFGYVGMTVVAIVVCLAMLYAVRYVMKRNRLMRGI</sequence>
<keyword evidence="7" id="KW-0675">Receptor</keyword>
<dbReference type="Pfam" id="PF03024">
    <property type="entry name" value="Folate_rec"/>
    <property type="match status" value="1"/>
</dbReference>
<dbReference type="InterPro" id="IPR004269">
    <property type="entry name" value="Folate_rcpt"/>
</dbReference>
<keyword evidence="4" id="KW-0812">Transmembrane</keyword>
<evidence type="ECO:0000259" key="6">
    <source>
        <dbReference type="Pfam" id="PF03024"/>
    </source>
</evidence>
<reference evidence="7" key="1">
    <citation type="journal article" date="2014" name="PLoS ONE">
        <title>Transcriptome-Based Identification of ABC Transporters in the Western Tarnished Plant Bug Lygus hesperus.</title>
        <authorList>
            <person name="Hull J.J."/>
            <person name="Chaney K."/>
            <person name="Geib S.M."/>
            <person name="Fabrick J.A."/>
            <person name="Brent C.S."/>
            <person name="Walsh D."/>
            <person name="Lavine L.C."/>
        </authorList>
    </citation>
    <scope>NUCLEOTIDE SEQUENCE</scope>
</reference>
<dbReference type="EMBL" id="GBHO01002707">
    <property type="protein sequence ID" value="JAG40897.1"/>
    <property type="molecule type" value="Transcribed_RNA"/>
</dbReference>
<reference evidence="7" key="2">
    <citation type="submission" date="2014-07" db="EMBL/GenBank/DDBJ databases">
        <authorList>
            <person name="Hull J."/>
        </authorList>
    </citation>
    <scope>NUCLEOTIDE SEQUENCE</scope>
</reference>
<feature type="transmembrane region" description="Helical" evidence="4">
    <location>
        <begin position="213"/>
        <end position="236"/>
    </location>
</feature>
<evidence type="ECO:0000256" key="2">
    <source>
        <dbReference type="ARBA" id="ARBA00022729"/>
    </source>
</evidence>
<gene>
    <name evidence="7" type="primary">Folr2</name>
    <name evidence="7" type="ORF">CM83_40322</name>
</gene>
<evidence type="ECO:0000256" key="1">
    <source>
        <dbReference type="ARBA" id="ARBA00007932"/>
    </source>
</evidence>
<dbReference type="PANTHER" id="PTHR10517">
    <property type="entry name" value="FOLATE RECEPTOR"/>
    <property type="match status" value="1"/>
</dbReference>
<dbReference type="GO" id="GO:0038023">
    <property type="term" value="F:signaling receptor activity"/>
    <property type="evidence" value="ECO:0007669"/>
    <property type="project" value="TreeGrafter"/>
</dbReference>
<name>A0A0A9Z6L0_LYGHE</name>
<keyword evidence="4" id="KW-1133">Transmembrane helix</keyword>
<evidence type="ECO:0000256" key="3">
    <source>
        <dbReference type="ARBA" id="ARBA00023157"/>
    </source>
</evidence>
<keyword evidence="3" id="KW-1015">Disulfide bond</keyword>
<evidence type="ECO:0000313" key="7">
    <source>
        <dbReference type="EMBL" id="JAG40897.1"/>
    </source>
</evidence>
<feature type="signal peptide" evidence="5">
    <location>
        <begin position="1"/>
        <end position="18"/>
    </location>
</feature>
<accession>A0A0A9Z6L0</accession>
<organism evidence="7">
    <name type="scientific">Lygus hesperus</name>
    <name type="common">Western plant bug</name>
    <dbReference type="NCBI Taxonomy" id="30085"/>
    <lineage>
        <taxon>Eukaryota</taxon>
        <taxon>Metazoa</taxon>
        <taxon>Ecdysozoa</taxon>
        <taxon>Arthropoda</taxon>
        <taxon>Hexapoda</taxon>
        <taxon>Insecta</taxon>
        <taxon>Pterygota</taxon>
        <taxon>Neoptera</taxon>
        <taxon>Paraneoptera</taxon>
        <taxon>Hemiptera</taxon>
        <taxon>Heteroptera</taxon>
        <taxon>Panheteroptera</taxon>
        <taxon>Cimicomorpha</taxon>
        <taxon>Miridae</taxon>
        <taxon>Mirini</taxon>
        <taxon>Lygus</taxon>
    </lineage>
</organism>
<comment type="similarity">
    <text evidence="1">Belongs to the folate receptor family.</text>
</comment>
<evidence type="ECO:0000256" key="4">
    <source>
        <dbReference type="SAM" id="Phobius"/>
    </source>
</evidence>
<keyword evidence="4" id="KW-0472">Membrane</keyword>
<dbReference type="GO" id="GO:0009897">
    <property type="term" value="C:external side of plasma membrane"/>
    <property type="evidence" value="ECO:0007669"/>
    <property type="project" value="TreeGrafter"/>
</dbReference>